<dbReference type="EMBL" id="OZ035827">
    <property type="protein sequence ID" value="CAL1607064.1"/>
    <property type="molecule type" value="Genomic_DNA"/>
</dbReference>
<feature type="compositionally biased region" description="Polar residues" evidence="1">
    <location>
        <begin position="256"/>
        <end position="265"/>
    </location>
</feature>
<keyword evidence="2" id="KW-0732">Signal</keyword>
<reference evidence="3 4" key="1">
    <citation type="submission" date="2024-04" db="EMBL/GenBank/DDBJ databases">
        <authorList>
            <person name="Waldvogel A.-M."/>
            <person name="Schoenle A."/>
        </authorList>
    </citation>
    <scope>NUCLEOTIDE SEQUENCE [LARGE SCALE GENOMIC DNA]</scope>
</reference>
<evidence type="ECO:0000313" key="4">
    <source>
        <dbReference type="Proteomes" id="UP001497482"/>
    </source>
</evidence>
<proteinExistence type="predicted"/>
<feature type="compositionally biased region" description="Basic residues" evidence="1">
    <location>
        <begin position="234"/>
        <end position="248"/>
    </location>
</feature>
<name>A0AAV2M182_KNICA</name>
<sequence>MLLTFFMSTMVMARFTCCVCVCVLLLAAGGAQALRCDWLDHYSDRTAVCLQELSRMRMAAGDLSTDLPFPNGLYNRSSRKHVGSQLLFVQHSLQHLLWLFRNLSHVGRDTNLSHVGRDAGLSRVGRDAGLSRVGRDTERFLSALHSQISRMQPCVSTNHNQSFVEQVLSAQLSRYYGQLLNSTLNTPNESSSSRQSLKELTRLHLHRLDMQVESIRKQRHGPRGDTGPEETQTPRRHRPRGDRRRRRISSPEGATDTISCPSHRF</sequence>
<gene>
    <name evidence="3" type="ORF">KC01_LOCUS34142</name>
</gene>
<feature type="chain" id="PRO_5043954425" evidence="2">
    <location>
        <begin position="34"/>
        <end position="265"/>
    </location>
</feature>
<feature type="signal peptide" evidence="2">
    <location>
        <begin position="1"/>
        <end position="33"/>
    </location>
</feature>
<accession>A0AAV2M182</accession>
<evidence type="ECO:0000256" key="1">
    <source>
        <dbReference type="SAM" id="MobiDB-lite"/>
    </source>
</evidence>
<protein>
    <submittedName>
        <fullName evidence="3">Uncharacterized protein</fullName>
    </submittedName>
</protein>
<evidence type="ECO:0000256" key="2">
    <source>
        <dbReference type="SAM" id="SignalP"/>
    </source>
</evidence>
<dbReference type="InterPro" id="IPR009079">
    <property type="entry name" value="4_helix_cytokine-like_core"/>
</dbReference>
<feature type="region of interest" description="Disordered" evidence="1">
    <location>
        <begin position="213"/>
        <end position="265"/>
    </location>
</feature>
<evidence type="ECO:0000313" key="3">
    <source>
        <dbReference type="EMBL" id="CAL1607064.1"/>
    </source>
</evidence>
<dbReference type="Gene3D" id="1.20.1250.10">
    <property type="match status" value="2"/>
</dbReference>
<dbReference type="AlphaFoldDB" id="A0AAV2M182"/>
<organism evidence="3 4">
    <name type="scientific">Knipowitschia caucasica</name>
    <name type="common">Caucasian dwarf goby</name>
    <name type="synonym">Pomatoschistus caucasicus</name>
    <dbReference type="NCBI Taxonomy" id="637954"/>
    <lineage>
        <taxon>Eukaryota</taxon>
        <taxon>Metazoa</taxon>
        <taxon>Chordata</taxon>
        <taxon>Craniata</taxon>
        <taxon>Vertebrata</taxon>
        <taxon>Euteleostomi</taxon>
        <taxon>Actinopterygii</taxon>
        <taxon>Neopterygii</taxon>
        <taxon>Teleostei</taxon>
        <taxon>Neoteleostei</taxon>
        <taxon>Acanthomorphata</taxon>
        <taxon>Gobiaria</taxon>
        <taxon>Gobiiformes</taxon>
        <taxon>Gobioidei</taxon>
        <taxon>Gobiidae</taxon>
        <taxon>Gobiinae</taxon>
        <taxon>Knipowitschia</taxon>
    </lineage>
</organism>
<dbReference type="Proteomes" id="UP001497482">
    <property type="component" value="Chromosome 5"/>
</dbReference>
<keyword evidence="4" id="KW-1185">Reference proteome</keyword>